<dbReference type="InterPro" id="IPR000073">
    <property type="entry name" value="AB_hydrolase_1"/>
</dbReference>
<dbReference type="AlphaFoldDB" id="A0A5R9JHD0"/>
<dbReference type="InterPro" id="IPR050266">
    <property type="entry name" value="AB_hydrolase_sf"/>
</dbReference>
<reference evidence="4 5" key="1">
    <citation type="submission" date="2019-05" db="EMBL/GenBank/DDBJ databases">
        <authorList>
            <person name="Pankratov T."/>
            <person name="Grouzdev D."/>
        </authorList>
    </citation>
    <scope>NUCLEOTIDE SEQUENCE [LARGE SCALE GENOMIC DNA]</scope>
    <source>
        <strain evidence="4 5">KEBCLARHB70R</strain>
    </source>
</reference>
<evidence type="ECO:0000256" key="1">
    <source>
        <dbReference type="ARBA" id="ARBA00022801"/>
    </source>
</evidence>
<evidence type="ECO:0000313" key="4">
    <source>
        <dbReference type="EMBL" id="TLU73718.1"/>
    </source>
</evidence>
<dbReference type="InterPro" id="IPR029058">
    <property type="entry name" value="AB_hydrolase_fold"/>
</dbReference>
<dbReference type="PANTHER" id="PTHR43798">
    <property type="entry name" value="MONOACYLGLYCEROL LIPASE"/>
    <property type="match status" value="1"/>
</dbReference>
<evidence type="ECO:0000313" key="5">
    <source>
        <dbReference type="Proteomes" id="UP000305654"/>
    </source>
</evidence>
<evidence type="ECO:0000256" key="2">
    <source>
        <dbReference type="SAM" id="SignalP"/>
    </source>
</evidence>
<feature type="chain" id="PRO_5024399787" evidence="2">
    <location>
        <begin position="20"/>
        <end position="346"/>
    </location>
</feature>
<protein>
    <submittedName>
        <fullName evidence="4">Alpha/beta hydrolase</fullName>
    </submittedName>
</protein>
<dbReference type="Pfam" id="PF00561">
    <property type="entry name" value="Abhydrolase_1"/>
    <property type="match status" value="1"/>
</dbReference>
<accession>A0A5R9JHD0</accession>
<dbReference type="PANTHER" id="PTHR43798:SF31">
    <property type="entry name" value="AB HYDROLASE SUPERFAMILY PROTEIN YCLE"/>
    <property type="match status" value="1"/>
</dbReference>
<evidence type="ECO:0000259" key="3">
    <source>
        <dbReference type="Pfam" id="PF00561"/>
    </source>
</evidence>
<dbReference type="GO" id="GO:0016787">
    <property type="term" value="F:hydrolase activity"/>
    <property type="evidence" value="ECO:0007669"/>
    <property type="project" value="UniProtKB-KW"/>
</dbReference>
<dbReference type="EMBL" id="VCDI01000001">
    <property type="protein sequence ID" value="TLU73718.1"/>
    <property type="molecule type" value="Genomic_DNA"/>
</dbReference>
<gene>
    <name evidence="4" type="ORF">FE263_00295</name>
</gene>
<dbReference type="Gene3D" id="3.40.50.1820">
    <property type="entry name" value="alpha/beta hydrolase"/>
    <property type="match status" value="1"/>
</dbReference>
<dbReference type="OrthoDB" id="9814966at2"/>
<dbReference type="RefSeq" id="WP_138323971.1">
    <property type="nucleotide sequence ID" value="NZ_VCDI01000001.1"/>
</dbReference>
<proteinExistence type="predicted"/>
<dbReference type="SUPFAM" id="SSF53474">
    <property type="entry name" value="alpha/beta-Hydrolases"/>
    <property type="match status" value="1"/>
</dbReference>
<dbReference type="Proteomes" id="UP000305654">
    <property type="component" value="Unassembled WGS sequence"/>
</dbReference>
<sequence length="346" mass="37087">MTIRAALLLTLLAIVPAAASPADNAIGYSHPQRRISVGGGRRLNLFCIGDGTPTVILEAGSGGSTADWWRIQQRLAGRTRTCAYDRAGYGYSDPARRPSDAEAAVDDLHRLIAKAALGQHPVIVGHSNGGLYATLYAERHADEIGGLVLVDPGFPGQQDYAGYGLASATTAALQRWASGLIDTGRHCLAMAEQAGRSTIAKAPECVSTPPEDPSILRRSLRRIYMQKPYEAANLSELECSFGIGRDGLTRDDREFPAPLRALGDLPLIVLTAEHHPAPVGGFTQLEQARFWQTWKQGHDRLAQLSSAGISIVVSGSGHFIQNDKPDAVAQAVRDVVSAARRNETRP</sequence>
<keyword evidence="5" id="KW-1185">Reference proteome</keyword>
<organism evidence="4 5">
    <name type="scientific">Lichenicoccus roseus</name>
    <dbReference type="NCBI Taxonomy" id="2683649"/>
    <lineage>
        <taxon>Bacteria</taxon>
        <taxon>Pseudomonadati</taxon>
        <taxon>Pseudomonadota</taxon>
        <taxon>Alphaproteobacteria</taxon>
        <taxon>Acetobacterales</taxon>
        <taxon>Acetobacteraceae</taxon>
        <taxon>Lichenicoccus</taxon>
    </lineage>
</organism>
<comment type="caution">
    <text evidence="4">The sequence shown here is derived from an EMBL/GenBank/DDBJ whole genome shotgun (WGS) entry which is preliminary data.</text>
</comment>
<keyword evidence="1 4" id="KW-0378">Hydrolase</keyword>
<feature type="signal peptide" evidence="2">
    <location>
        <begin position="1"/>
        <end position="19"/>
    </location>
</feature>
<name>A0A5R9JHD0_9PROT</name>
<keyword evidence="2" id="KW-0732">Signal</keyword>
<feature type="domain" description="AB hydrolase-1" evidence="3">
    <location>
        <begin position="53"/>
        <end position="152"/>
    </location>
</feature>
<dbReference type="GO" id="GO:0016020">
    <property type="term" value="C:membrane"/>
    <property type="evidence" value="ECO:0007669"/>
    <property type="project" value="TreeGrafter"/>
</dbReference>